<dbReference type="Pfam" id="PF09669">
    <property type="entry name" value="Phage_pRha"/>
    <property type="match status" value="1"/>
</dbReference>
<proteinExistence type="predicted"/>
<dbReference type="RefSeq" id="WP_058356833.1">
    <property type="nucleotide sequence ID" value="NZ_CABKVG010000010.1"/>
</dbReference>
<evidence type="ECO:0000313" key="1">
    <source>
        <dbReference type="EMBL" id="UOO89129.1"/>
    </source>
</evidence>
<organism evidence="1 2">
    <name type="scientific">Vitreoscilla massiliensis</name>
    <dbReference type="NCBI Taxonomy" id="1689272"/>
    <lineage>
        <taxon>Bacteria</taxon>
        <taxon>Pseudomonadati</taxon>
        <taxon>Pseudomonadota</taxon>
        <taxon>Betaproteobacteria</taxon>
        <taxon>Neisseriales</taxon>
        <taxon>Neisseriaceae</taxon>
        <taxon>Vitreoscilla</taxon>
    </lineage>
</organism>
<dbReference type="Proteomes" id="UP000832011">
    <property type="component" value="Chromosome"/>
</dbReference>
<dbReference type="EMBL" id="CP091511">
    <property type="protein sequence ID" value="UOO89129.1"/>
    <property type="molecule type" value="Genomic_DNA"/>
</dbReference>
<keyword evidence="2" id="KW-1185">Reference proteome</keyword>
<gene>
    <name evidence="1" type="ORF">LVJ82_17060</name>
</gene>
<sequence length="177" mass="20282">MNQQIVVANEAIFAKGNDLLTNSHFVAKAFGKSHRHILRDIDELILKRPEFACAQFWAYVENRKIGVANRDIRGFQMTKDGFMLLVMGFTGEKAFDVKIAYIEAFNQMQRQIDNFNTDLMQKLVIALEAEKQSFAIASLAARIMRKRRDEKPVHQSEIQMLQSQLQPLLTNLQLPAA</sequence>
<dbReference type="InterPro" id="IPR014054">
    <property type="entry name" value="Phage_regulatory_Rha"/>
</dbReference>
<evidence type="ECO:0000313" key="2">
    <source>
        <dbReference type="Proteomes" id="UP000832011"/>
    </source>
</evidence>
<reference evidence="1 2" key="1">
    <citation type="journal article" date="2022" name="Res Sq">
        <title>Evolution of multicellular longitudinally dividing oral cavity symbionts (Neisseriaceae).</title>
        <authorList>
            <person name="Nyongesa S."/>
            <person name="Weber P."/>
            <person name="Bernet E."/>
            <person name="Pullido F."/>
            <person name="Nieckarz M."/>
            <person name="Delaby M."/>
            <person name="Nieves C."/>
            <person name="Viehboeck T."/>
            <person name="Krause N."/>
            <person name="Rivera-Millot A."/>
            <person name="Nakamura A."/>
            <person name="Vischer N."/>
            <person name="VanNieuwenhze M."/>
            <person name="Brun Y."/>
            <person name="Cava F."/>
            <person name="Bulgheresi S."/>
            <person name="Veyrier F."/>
        </authorList>
    </citation>
    <scope>NUCLEOTIDE SEQUENCE [LARGE SCALE GENOMIC DNA]</scope>
    <source>
        <strain evidence="1 2">SN4</strain>
    </source>
</reference>
<dbReference type="NCBIfam" id="TIGR02681">
    <property type="entry name" value="phage_pRha"/>
    <property type="match status" value="1"/>
</dbReference>
<accession>A0ABY4E0X5</accession>
<protein>
    <submittedName>
        <fullName evidence="1">Rha family transcriptional regulator</fullName>
    </submittedName>
</protein>
<name>A0ABY4E0X5_9NEIS</name>